<feature type="compositionally biased region" description="Low complexity" evidence="1">
    <location>
        <begin position="45"/>
        <end position="65"/>
    </location>
</feature>
<name>A0A5C3ERM2_9BASI</name>
<dbReference type="EMBL" id="OOIP01000001">
    <property type="protein sequence ID" value="SPO34963.1"/>
    <property type="molecule type" value="Genomic_DNA"/>
</dbReference>
<reference evidence="2 3" key="1">
    <citation type="submission" date="2018-03" db="EMBL/GenBank/DDBJ databases">
        <authorList>
            <person name="Guldener U."/>
        </authorList>
    </citation>
    <scope>NUCLEOTIDE SEQUENCE [LARGE SCALE GENOMIC DNA]</scope>
    <source>
        <strain evidence="2 3">DAOM196992</strain>
    </source>
</reference>
<organism evidence="2 3">
    <name type="scientific">Pseudozyma flocculosa</name>
    <dbReference type="NCBI Taxonomy" id="84751"/>
    <lineage>
        <taxon>Eukaryota</taxon>
        <taxon>Fungi</taxon>
        <taxon>Dikarya</taxon>
        <taxon>Basidiomycota</taxon>
        <taxon>Ustilaginomycotina</taxon>
        <taxon>Ustilaginomycetes</taxon>
        <taxon>Ustilaginales</taxon>
        <taxon>Ustilaginaceae</taxon>
        <taxon>Pseudozyma</taxon>
    </lineage>
</organism>
<sequence>MNVILAPHFSLSGRDGMVLSLNGVHVFRLHQPAWLITGWTNASGSGSTDTASSTSTSPEAGAAETPTEFFRPSQPPASSCQTMMMHNPSTASATARISFPFLGLRSSHSTQFSFQPSPRTAMAMTGVDTSLVFVFPAYPRLSRFISASVISLVVAVLWQLGWPQSVAARLLRLYSTLKFPTFRFKSSLFRLLLGFSAETDLLYF</sequence>
<protein>
    <submittedName>
        <fullName evidence="2">Uncharacterized protein</fullName>
    </submittedName>
</protein>
<evidence type="ECO:0000313" key="3">
    <source>
        <dbReference type="Proteomes" id="UP000323386"/>
    </source>
</evidence>
<keyword evidence="3" id="KW-1185">Reference proteome</keyword>
<accession>A0A5C3ERM2</accession>
<proteinExistence type="predicted"/>
<gene>
    <name evidence="2" type="ORF">PSFLO_00434</name>
</gene>
<feature type="region of interest" description="Disordered" evidence="1">
    <location>
        <begin position="45"/>
        <end position="80"/>
    </location>
</feature>
<evidence type="ECO:0000313" key="2">
    <source>
        <dbReference type="EMBL" id="SPO34963.1"/>
    </source>
</evidence>
<dbReference type="Proteomes" id="UP000323386">
    <property type="component" value="Unassembled WGS sequence"/>
</dbReference>
<dbReference type="AlphaFoldDB" id="A0A5C3ERM2"/>
<evidence type="ECO:0000256" key="1">
    <source>
        <dbReference type="SAM" id="MobiDB-lite"/>
    </source>
</evidence>